<accession>A0A4Q9HHC2</accession>
<dbReference type="EMBL" id="SIXF01000003">
    <property type="protein sequence ID" value="TBO43975.1"/>
    <property type="molecule type" value="Genomic_DNA"/>
</dbReference>
<dbReference type="Gene3D" id="3.40.50.720">
    <property type="entry name" value="NAD(P)-binding Rossmann-like Domain"/>
    <property type="match status" value="1"/>
</dbReference>
<dbReference type="PROSITE" id="PS00065">
    <property type="entry name" value="D_2_HYDROXYACID_DH_1"/>
    <property type="match status" value="1"/>
</dbReference>
<keyword evidence="4" id="KW-1185">Reference proteome</keyword>
<dbReference type="AlphaFoldDB" id="A0A4Q9HHC2"/>
<feature type="domain" description="Pyrroline-5-carboxylate reductase catalytic N-terminal" evidence="2">
    <location>
        <begin position="2"/>
        <end position="93"/>
    </location>
</feature>
<dbReference type="InterPro" id="IPR051267">
    <property type="entry name" value="STEAP_metalloreductase"/>
</dbReference>
<dbReference type="InterPro" id="IPR028939">
    <property type="entry name" value="P5C_Rdtase_cat_N"/>
</dbReference>
<dbReference type="GO" id="GO:0016491">
    <property type="term" value="F:oxidoreductase activity"/>
    <property type="evidence" value="ECO:0007669"/>
    <property type="project" value="UniProtKB-KW"/>
</dbReference>
<sequence>MKIGIIGTGAIGGTIARKMVAVGHQVFVTNSAEFAELEKRAYELGALPSSLEDLVKGKDVVILSVPTIAIHGMSKTLFDLMPQDTIIVDTSNYYPFRDADIEEIKNGKAESMWVAEQIGRPVIKAFNNLLAESLASGGTPKGAPGRIAMAISGDDPKAKEIISGLINQAGFDVVDAGDLESSWRHQPGTPAYCTELNVSDLKQALNDGVREVAAQIRDSAVIKLFAERTTQPSHEEIVEFNRSLFPKNPKSE</sequence>
<name>A0A4Q9HHC2_9SPHI</name>
<evidence type="ECO:0000313" key="4">
    <source>
        <dbReference type="Proteomes" id="UP000291819"/>
    </source>
</evidence>
<dbReference type="InterPro" id="IPR036291">
    <property type="entry name" value="NAD(P)-bd_dom_sf"/>
</dbReference>
<proteinExistence type="predicted"/>
<dbReference type="SUPFAM" id="SSF51735">
    <property type="entry name" value="NAD(P)-binding Rossmann-fold domains"/>
    <property type="match status" value="1"/>
</dbReference>
<dbReference type="Pfam" id="PF03807">
    <property type="entry name" value="F420_oxidored"/>
    <property type="match status" value="1"/>
</dbReference>
<keyword evidence="1" id="KW-0560">Oxidoreductase</keyword>
<evidence type="ECO:0000259" key="2">
    <source>
        <dbReference type="Pfam" id="PF03807"/>
    </source>
</evidence>
<reference evidence="3 4" key="1">
    <citation type="submission" date="2019-02" db="EMBL/GenBank/DDBJ databases">
        <title>Pedobacter kyonggii whole genome sequence analysis.</title>
        <authorList>
            <person name="Dahal R.H."/>
        </authorList>
    </citation>
    <scope>NUCLEOTIDE SEQUENCE [LARGE SCALE GENOMIC DNA]</scope>
    <source>
        <strain evidence="3 4">K-4-11-1</strain>
    </source>
</reference>
<protein>
    <submittedName>
        <fullName evidence="3">3-hydroxyisobutyrate dehydrogenase</fullName>
    </submittedName>
</protein>
<evidence type="ECO:0000313" key="3">
    <source>
        <dbReference type="EMBL" id="TBO43975.1"/>
    </source>
</evidence>
<comment type="caution">
    <text evidence="3">The sequence shown here is derived from an EMBL/GenBank/DDBJ whole genome shotgun (WGS) entry which is preliminary data.</text>
</comment>
<organism evidence="3 4">
    <name type="scientific">Pedobacter kyonggii</name>
    <dbReference type="NCBI Taxonomy" id="1926871"/>
    <lineage>
        <taxon>Bacteria</taxon>
        <taxon>Pseudomonadati</taxon>
        <taxon>Bacteroidota</taxon>
        <taxon>Sphingobacteriia</taxon>
        <taxon>Sphingobacteriales</taxon>
        <taxon>Sphingobacteriaceae</taxon>
        <taxon>Pedobacter</taxon>
    </lineage>
</organism>
<dbReference type="InterPro" id="IPR029752">
    <property type="entry name" value="D-isomer_DH_CS1"/>
</dbReference>
<dbReference type="PANTHER" id="PTHR14239">
    <property type="entry name" value="DUDULIN-RELATED"/>
    <property type="match status" value="1"/>
</dbReference>
<dbReference type="Proteomes" id="UP000291819">
    <property type="component" value="Unassembled WGS sequence"/>
</dbReference>
<gene>
    <name evidence="3" type="ORF">EYS08_05105</name>
</gene>
<dbReference type="RefSeq" id="WP_131028811.1">
    <property type="nucleotide sequence ID" value="NZ_SIXF01000003.1"/>
</dbReference>
<dbReference type="OrthoDB" id="9786864at2"/>
<evidence type="ECO:0000256" key="1">
    <source>
        <dbReference type="ARBA" id="ARBA00023002"/>
    </source>
</evidence>
<dbReference type="PANTHER" id="PTHR14239:SF10">
    <property type="entry name" value="REDUCTASE"/>
    <property type="match status" value="1"/>
</dbReference>